<evidence type="ECO:0000256" key="1">
    <source>
        <dbReference type="ARBA" id="ARBA00022723"/>
    </source>
</evidence>
<evidence type="ECO:0000259" key="4">
    <source>
        <dbReference type="Pfam" id="PF04500"/>
    </source>
</evidence>
<feature type="domain" description="FLYWCH-type" evidence="4">
    <location>
        <begin position="8"/>
        <end position="69"/>
    </location>
</feature>
<gene>
    <name evidence="5" type="ORF">ILUMI_13281</name>
</gene>
<proteinExistence type="predicted"/>
<dbReference type="EMBL" id="VTPC01008389">
    <property type="protein sequence ID" value="KAF2892892.1"/>
    <property type="molecule type" value="Genomic_DNA"/>
</dbReference>
<accession>A0A8K0CX12</accession>
<dbReference type="GO" id="GO:0008270">
    <property type="term" value="F:zinc ion binding"/>
    <property type="evidence" value="ECO:0007669"/>
    <property type="project" value="UniProtKB-KW"/>
</dbReference>
<dbReference type="AlphaFoldDB" id="A0A8K0CX12"/>
<keyword evidence="6" id="KW-1185">Reference proteome</keyword>
<keyword evidence="2" id="KW-0863">Zinc-finger</keyword>
<evidence type="ECO:0000313" key="5">
    <source>
        <dbReference type="EMBL" id="KAF2892892.1"/>
    </source>
</evidence>
<dbReference type="Pfam" id="PF04500">
    <property type="entry name" value="FLYWCH"/>
    <property type="match status" value="1"/>
</dbReference>
<dbReference type="OrthoDB" id="4951845at2759"/>
<keyword evidence="3" id="KW-0862">Zinc</keyword>
<dbReference type="Proteomes" id="UP000801492">
    <property type="component" value="Unassembled WGS sequence"/>
</dbReference>
<sequence length="159" mass="18260">MASQIEIVTTIKGKQMLCLENYNFVFERAGLETDMWECRLRCDSKSRARIHTSQGKNNRRTLKSVGAHNYESNAVNKEKSKVLANIWGKAIDLHDAPAQIVARNLETTTTATKAFLPKIQSKTTQFHTEKRILTYLLLSNKMPEEIISYFLIQVRQLTE</sequence>
<evidence type="ECO:0000256" key="2">
    <source>
        <dbReference type="ARBA" id="ARBA00022771"/>
    </source>
</evidence>
<dbReference type="Gene3D" id="2.20.25.240">
    <property type="match status" value="1"/>
</dbReference>
<protein>
    <recommendedName>
        <fullName evidence="4">FLYWCH-type domain-containing protein</fullName>
    </recommendedName>
</protein>
<reference evidence="5" key="1">
    <citation type="submission" date="2019-08" db="EMBL/GenBank/DDBJ databases">
        <title>The genome of the North American firefly Photinus pyralis.</title>
        <authorList>
            <consortium name="Photinus pyralis genome working group"/>
            <person name="Fallon T.R."/>
            <person name="Sander Lower S.E."/>
            <person name="Weng J.-K."/>
        </authorList>
    </citation>
    <scope>NUCLEOTIDE SEQUENCE</scope>
    <source>
        <strain evidence="5">TRF0915ILg1</strain>
        <tissue evidence="5">Whole body</tissue>
    </source>
</reference>
<organism evidence="5 6">
    <name type="scientific">Ignelater luminosus</name>
    <name type="common">Cucubano</name>
    <name type="synonym">Pyrophorus luminosus</name>
    <dbReference type="NCBI Taxonomy" id="2038154"/>
    <lineage>
        <taxon>Eukaryota</taxon>
        <taxon>Metazoa</taxon>
        <taxon>Ecdysozoa</taxon>
        <taxon>Arthropoda</taxon>
        <taxon>Hexapoda</taxon>
        <taxon>Insecta</taxon>
        <taxon>Pterygota</taxon>
        <taxon>Neoptera</taxon>
        <taxon>Endopterygota</taxon>
        <taxon>Coleoptera</taxon>
        <taxon>Polyphaga</taxon>
        <taxon>Elateriformia</taxon>
        <taxon>Elateroidea</taxon>
        <taxon>Elateridae</taxon>
        <taxon>Agrypninae</taxon>
        <taxon>Pyrophorini</taxon>
        <taxon>Ignelater</taxon>
    </lineage>
</organism>
<evidence type="ECO:0000313" key="6">
    <source>
        <dbReference type="Proteomes" id="UP000801492"/>
    </source>
</evidence>
<keyword evidence="1" id="KW-0479">Metal-binding</keyword>
<dbReference type="InterPro" id="IPR007588">
    <property type="entry name" value="Znf_FLYWCH"/>
</dbReference>
<evidence type="ECO:0000256" key="3">
    <source>
        <dbReference type="ARBA" id="ARBA00022833"/>
    </source>
</evidence>
<comment type="caution">
    <text evidence="5">The sequence shown here is derived from an EMBL/GenBank/DDBJ whole genome shotgun (WGS) entry which is preliminary data.</text>
</comment>
<name>A0A8K0CX12_IGNLU</name>